<dbReference type="Gene3D" id="3.40.50.1010">
    <property type="entry name" value="5'-nuclease"/>
    <property type="match status" value="1"/>
</dbReference>
<dbReference type="Pfam" id="PF01850">
    <property type="entry name" value="PIN"/>
    <property type="match status" value="1"/>
</dbReference>
<dbReference type="SUPFAM" id="SSF88723">
    <property type="entry name" value="PIN domain-like"/>
    <property type="match status" value="1"/>
</dbReference>
<dbReference type="Proteomes" id="UP000245638">
    <property type="component" value="Unassembled WGS sequence"/>
</dbReference>
<evidence type="ECO:0000313" key="3">
    <source>
        <dbReference type="Proteomes" id="UP000245638"/>
    </source>
</evidence>
<dbReference type="InterPro" id="IPR029060">
    <property type="entry name" value="PIN-like_dom_sf"/>
</dbReference>
<feature type="non-terminal residue" evidence="2">
    <location>
        <position position="1"/>
    </location>
</feature>
<accession>A0A2T9X523</accession>
<feature type="domain" description="PIN" evidence="1">
    <location>
        <begin position="5"/>
        <end position="61"/>
    </location>
</feature>
<organism evidence="2 3">
    <name type="scientific">Acidianus hospitalis</name>
    <dbReference type="NCBI Taxonomy" id="563177"/>
    <lineage>
        <taxon>Archaea</taxon>
        <taxon>Thermoproteota</taxon>
        <taxon>Thermoprotei</taxon>
        <taxon>Sulfolobales</taxon>
        <taxon>Sulfolobaceae</taxon>
        <taxon>Acidianus</taxon>
    </lineage>
</organism>
<evidence type="ECO:0000313" key="2">
    <source>
        <dbReference type="EMBL" id="PVU75152.1"/>
    </source>
</evidence>
<dbReference type="InterPro" id="IPR002716">
    <property type="entry name" value="PIN_dom"/>
</dbReference>
<comment type="caution">
    <text evidence="2">The sequence shown here is derived from an EMBL/GenBank/DDBJ whole genome shotgun (WGS) entry which is preliminary data.</text>
</comment>
<name>A0A2T9X523_9CREN</name>
<evidence type="ECO:0000259" key="1">
    <source>
        <dbReference type="Pfam" id="PF01850"/>
    </source>
</evidence>
<sequence>IKTINEALESLGIEYLELPEWSKIVDTVKRYDIDLEDSIHVTTALENGLEIISNDSELKKKVKAEF</sequence>
<reference evidence="2 3" key="1">
    <citation type="journal article" date="2015" name="Appl. Environ. Microbiol.">
        <title>Nanoarchaeota, Their Sulfolobales Host, and Nanoarchaeota Virus Distribution across Yellowstone National Park Hot Springs.</title>
        <authorList>
            <person name="Munson-McGee J.H."/>
            <person name="Field E.K."/>
            <person name="Bateson M."/>
            <person name="Rooney C."/>
            <person name="Stepanauskas R."/>
            <person name="Young M.J."/>
        </authorList>
    </citation>
    <scope>NUCLEOTIDE SEQUENCE [LARGE SCALE GENOMIC DNA]</scope>
    <source>
        <strain evidence="2">SCGC AC-742_N10</strain>
    </source>
</reference>
<dbReference type="AlphaFoldDB" id="A0A2T9X523"/>
<dbReference type="EMBL" id="QEFD01000156">
    <property type="protein sequence ID" value="PVU75152.1"/>
    <property type="molecule type" value="Genomic_DNA"/>
</dbReference>
<proteinExistence type="predicted"/>
<protein>
    <submittedName>
        <fullName evidence="2">PIN domain nuclease</fullName>
    </submittedName>
</protein>
<gene>
    <name evidence="2" type="ORF">DDW13_05375</name>
</gene>